<evidence type="ECO:0000259" key="1">
    <source>
        <dbReference type="Pfam" id="PF07475"/>
    </source>
</evidence>
<dbReference type="GO" id="GO:0000155">
    <property type="term" value="F:phosphorelay sensor kinase activity"/>
    <property type="evidence" value="ECO:0007669"/>
    <property type="project" value="InterPro"/>
</dbReference>
<dbReference type="OrthoDB" id="8326226at2"/>
<protein>
    <submittedName>
        <fullName evidence="2">Serine kinase of HPr protein (Carbohydrate metabolism regulator)</fullName>
    </submittedName>
</protein>
<feature type="domain" description="HPr kinase/phosphorylase C-terminal" evidence="1">
    <location>
        <begin position="2"/>
        <end position="85"/>
    </location>
</feature>
<reference evidence="2 3" key="1">
    <citation type="submission" date="2020-08" db="EMBL/GenBank/DDBJ databases">
        <title>Genomic Encyclopedia of Type Strains, Phase IV (KMG-IV): sequencing the most valuable type-strain genomes for metagenomic binning, comparative biology and taxonomic classification.</title>
        <authorList>
            <person name="Goeker M."/>
        </authorList>
    </citation>
    <scope>NUCLEOTIDE SEQUENCE [LARGE SCALE GENOMIC DNA]</scope>
    <source>
        <strain evidence="2 3">DSM 25024</strain>
    </source>
</reference>
<dbReference type="Pfam" id="PF07475">
    <property type="entry name" value="Hpr_kinase_C"/>
    <property type="match status" value="1"/>
</dbReference>
<dbReference type="Gene3D" id="3.40.50.300">
    <property type="entry name" value="P-loop containing nucleotide triphosphate hydrolases"/>
    <property type="match status" value="1"/>
</dbReference>
<dbReference type="InterPro" id="IPR027417">
    <property type="entry name" value="P-loop_NTPase"/>
</dbReference>
<dbReference type="GO" id="GO:0005524">
    <property type="term" value="F:ATP binding"/>
    <property type="evidence" value="ECO:0007669"/>
    <property type="project" value="InterPro"/>
</dbReference>
<evidence type="ECO:0000313" key="3">
    <source>
        <dbReference type="Proteomes" id="UP000531216"/>
    </source>
</evidence>
<dbReference type="SUPFAM" id="SSF53795">
    <property type="entry name" value="PEP carboxykinase-like"/>
    <property type="match status" value="1"/>
</dbReference>
<name>A0A7W6BWP7_9HYPH</name>
<keyword evidence="2" id="KW-0808">Transferase</keyword>
<keyword evidence="3" id="KW-1185">Reference proteome</keyword>
<accession>A0A7W6BWP7</accession>
<gene>
    <name evidence="2" type="ORF">GGR05_003600</name>
</gene>
<evidence type="ECO:0000313" key="2">
    <source>
        <dbReference type="EMBL" id="MBB3937434.1"/>
    </source>
</evidence>
<dbReference type="CDD" id="cd01918">
    <property type="entry name" value="HprK_C"/>
    <property type="match status" value="1"/>
</dbReference>
<dbReference type="RefSeq" id="WP_090963886.1">
    <property type="nucleotide sequence ID" value="NZ_FOOA01000010.1"/>
</dbReference>
<comment type="caution">
    <text evidence="2">The sequence shown here is derived from an EMBL/GenBank/DDBJ whole genome shotgun (WGS) entry which is preliminary data.</text>
</comment>
<dbReference type="InterPro" id="IPR011104">
    <property type="entry name" value="Hpr_kin/Pase_C"/>
</dbReference>
<dbReference type="AlphaFoldDB" id="A0A7W6BWP7"/>
<keyword evidence="2" id="KW-0418">Kinase</keyword>
<proteinExistence type="predicted"/>
<dbReference type="GO" id="GO:0006109">
    <property type="term" value="P:regulation of carbohydrate metabolic process"/>
    <property type="evidence" value="ECO:0007669"/>
    <property type="project" value="InterPro"/>
</dbReference>
<organism evidence="2 3">
    <name type="scientific">Aureimonas phyllosphaerae</name>
    <dbReference type="NCBI Taxonomy" id="1166078"/>
    <lineage>
        <taxon>Bacteria</taxon>
        <taxon>Pseudomonadati</taxon>
        <taxon>Pseudomonadota</taxon>
        <taxon>Alphaproteobacteria</taxon>
        <taxon>Hyphomicrobiales</taxon>
        <taxon>Aurantimonadaceae</taxon>
        <taxon>Aureimonas</taxon>
    </lineage>
</organism>
<dbReference type="EMBL" id="JACIDO010000009">
    <property type="protein sequence ID" value="MBB3937434.1"/>
    <property type="molecule type" value="Genomic_DNA"/>
</dbReference>
<dbReference type="Proteomes" id="UP000531216">
    <property type="component" value="Unassembled WGS sequence"/>
</dbReference>
<sequence>MSARVNLHASALRLGGRGLLVRGPSGSGKSSLALAALARGGAAGLEAVLVSDDQVFVEPRGAQLYGEAPAATAGLIEVRGIGLLSRPHVAETGLDLVVDLVPRGSIERLPEEGSVILLGIGIRRIVLPERDPSFAADVLLTLVATPSFWTATRAG</sequence>